<organism evidence="2 3">
    <name type="scientific">Rouxiella aceris</name>
    <dbReference type="NCBI Taxonomy" id="2703884"/>
    <lineage>
        <taxon>Bacteria</taxon>
        <taxon>Pseudomonadati</taxon>
        <taxon>Pseudomonadota</taxon>
        <taxon>Gammaproteobacteria</taxon>
        <taxon>Enterobacterales</taxon>
        <taxon>Yersiniaceae</taxon>
        <taxon>Rouxiella</taxon>
    </lineage>
</organism>
<name>A0A848MKF3_9GAMM</name>
<gene>
    <name evidence="2" type="ORF">GW590_11835</name>
</gene>
<keyword evidence="3" id="KW-1185">Reference proteome</keyword>
<comment type="caution">
    <text evidence="2">The sequence shown here is derived from an EMBL/GenBank/DDBJ whole genome shotgun (WGS) entry which is preliminary data.</text>
</comment>
<protein>
    <recommendedName>
        <fullName evidence="4">CHAP domain-containing protein</fullName>
    </recommendedName>
</protein>
<keyword evidence="1" id="KW-0732">Signal</keyword>
<dbReference type="Gene3D" id="3.90.1720.10">
    <property type="entry name" value="endopeptidase domain like (from Nostoc punctiforme)"/>
    <property type="match status" value="1"/>
</dbReference>
<evidence type="ECO:0000313" key="3">
    <source>
        <dbReference type="Proteomes" id="UP000585363"/>
    </source>
</evidence>
<dbReference type="Proteomes" id="UP000585363">
    <property type="component" value="Unassembled WGS sequence"/>
</dbReference>
<evidence type="ECO:0000313" key="2">
    <source>
        <dbReference type="EMBL" id="NMP27550.1"/>
    </source>
</evidence>
<evidence type="ECO:0000256" key="1">
    <source>
        <dbReference type="SAM" id="SignalP"/>
    </source>
</evidence>
<dbReference type="RefSeq" id="WP_169403251.1">
    <property type="nucleotide sequence ID" value="NZ_JAADJU010000005.1"/>
</dbReference>
<proteinExistence type="predicted"/>
<reference evidence="2 3" key="1">
    <citation type="submission" date="2020-01" db="EMBL/GenBank/DDBJ databases">
        <authorList>
            <person name="Lee S.D."/>
        </authorList>
    </citation>
    <scope>NUCLEOTIDE SEQUENCE [LARGE SCALE GENOMIC DNA]</scope>
    <source>
        <strain evidence="2 3">SAP-1</strain>
    </source>
</reference>
<dbReference type="EMBL" id="JAADJU010000005">
    <property type="protein sequence ID" value="NMP27550.1"/>
    <property type="molecule type" value="Genomic_DNA"/>
</dbReference>
<reference evidence="2 3" key="2">
    <citation type="submission" date="2020-06" db="EMBL/GenBank/DDBJ databases">
        <title>Polyphasic characterization of a Rahnella strain isolated from tree sap.</title>
        <authorList>
            <person name="Kim I.S."/>
        </authorList>
    </citation>
    <scope>NUCLEOTIDE SEQUENCE [LARGE SCALE GENOMIC DNA]</scope>
    <source>
        <strain evidence="2 3">SAP-1</strain>
    </source>
</reference>
<accession>A0A848MKF3</accession>
<evidence type="ECO:0008006" key="4">
    <source>
        <dbReference type="Google" id="ProtNLM"/>
    </source>
</evidence>
<dbReference type="AlphaFoldDB" id="A0A848MKF3"/>
<sequence length="207" mass="22659">MIRAILILAFFSGTALAAPCCGPIMPAGQHLSQVLDASNVEHLWLAREHVNWQTGMRDRPIDTANHRHVATHCSAFIAAIGERLGVYVLRPPQHGPVLLANAQNKWLSSTEGQAQGWRHLVDARSAQSLANEGKLVLISYANPDPHRPGHIVIVRPSEKSLTDLANDGPEIIQAGMTNHNHWQASSAFAYHPGSWPNGVSYFVHDVQ</sequence>
<feature type="chain" id="PRO_5032295755" description="CHAP domain-containing protein" evidence="1">
    <location>
        <begin position="18"/>
        <end position="207"/>
    </location>
</feature>
<feature type="signal peptide" evidence="1">
    <location>
        <begin position="1"/>
        <end position="17"/>
    </location>
</feature>